<gene>
    <name evidence="1" type="ORF">BN940_04956</name>
</gene>
<accession>W8X8Q0</accession>
<dbReference type="HOGENOM" id="CLU_179401_1_0_4"/>
<dbReference type="Proteomes" id="UP000019805">
    <property type="component" value="Chromosome"/>
</dbReference>
<dbReference type="AlphaFoldDB" id="W8X8Q0"/>
<dbReference type="Pfam" id="PF12441">
    <property type="entry name" value="CopG_antitoxin"/>
    <property type="match status" value="1"/>
</dbReference>
<dbReference type="InterPro" id="IPR022148">
    <property type="entry name" value="CopG_antitoxin"/>
</dbReference>
<organism evidence="1 2">
    <name type="scientific">Castellaniella defragrans (strain DSM 12143 / CCUG 39792 / 65Phen)</name>
    <name type="common">Alcaligenes defragrans</name>
    <dbReference type="NCBI Taxonomy" id="1437824"/>
    <lineage>
        <taxon>Bacteria</taxon>
        <taxon>Pseudomonadati</taxon>
        <taxon>Pseudomonadota</taxon>
        <taxon>Betaproteobacteria</taxon>
        <taxon>Burkholderiales</taxon>
        <taxon>Alcaligenaceae</taxon>
        <taxon>Castellaniella</taxon>
    </lineage>
</organism>
<sequence>MKSIPSFPSDEAAEDFVANADLSEYDLSQFEPMRFELEPKSASLNMRLPAALLDAVKARAKARGIPYTRYVRMLLESDVARHRRS</sequence>
<keyword evidence="2" id="KW-1185">Reference proteome</keyword>
<dbReference type="eggNOG" id="COG5304">
    <property type="taxonomic scope" value="Bacteria"/>
</dbReference>
<protein>
    <submittedName>
        <fullName evidence="1">Uncharacterized protein</fullName>
    </submittedName>
</protein>
<evidence type="ECO:0000313" key="1">
    <source>
        <dbReference type="EMBL" id="CDM23460.1"/>
    </source>
</evidence>
<evidence type="ECO:0000313" key="2">
    <source>
        <dbReference type="Proteomes" id="UP000019805"/>
    </source>
</evidence>
<dbReference type="InterPro" id="IPR010985">
    <property type="entry name" value="Ribbon_hlx_hlx"/>
</dbReference>
<dbReference type="STRING" id="1437824.BN940_04956"/>
<dbReference type="GO" id="GO:0006355">
    <property type="term" value="P:regulation of DNA-templated transcription"/>
    <property type="evidence" value="ECO:0007669"/>
    <property type="project" value="InterPro"/>
</dbReference>
<reference evidence="1 2" key="1">
    <citation type="journal article" date="2014" name="BMC Microbiol.">
        <title>The oxygen-independent metabolism of cyclic monoterpenes in Castellaniella defragrans 65Phen.</title>
        <authorList>
            <person name="Petasch J."/>
            <person name="Disch E.M."/>
            <person name="Markert S."/>
            <person name="Becher D."/>
            <person name="Schweder T."/>
            <person name="Huttel B."/>
            <person name="Reinhardt R."/>
            <person name="Harder J."/>
        </authorList>
    </citation>
    <scope>NUCLEOTIDE SEQUENCE [LARGE SCALE GENOMIC DNA]</scope>
    <source>
        <strain evidence="1">65Phen</strain>
    </source>
</reference>
<dbReference type="PATRIC" id="fig|1437824.5.peg.977"/>
<dbReference type="EMBL" id="HG916765">
    <property type="protein sequence ID" value="CDM23460.1"/>
    <property type="molecule type" value="Genomic_DNA"/>
</dbReference>
<dbReference type="KEGG" id="cdn:BN940_04956"/>
<dbReference type="SUPFAM" id="SSF47598">
    <property type="entry name" value="Ribbon-helix-helix"/>
    <property type="match status" value="1"/>
</dbReference>
<name>W8X8Q0_CASD6</name>
<proteinExistence type="predicted"/>